<dbReference type="InterPro" id="IPR029063">
    <property type="entry name" value="SAM-dependent_MTases_sf"/>
</dbReference>
<comment type="caution">
    <text evidence="6">The sequence shown here is derived from an EMBL/GenBank/DDBJ whole genome shotgun (WGS) entry which is preliminary data.</text>
</comment>
<evidence type="ECO:0000259" key="5">
    <source>
        <dbReference type="PROSITE" id="PS51686"/>
    </source>
</evidence>
<dbReference type="PRINTS" id="PR02008">
    <property type="entry name" value="RCMTFAMILY"/>
</dbReference>
<dbReference type="EC" id="2.1.1.176" evidence="6"/>
<dbReference type="InterPro" id="IPR049560">
    <property type="entry name" value="MeTrfase_RsmB-F_NOP2_cat"/>
</dbReference>
<gene>
    <name evidence="6" type="primary">rsmB_17</name>
    <name evidence="6" type="ORF">SDC9_116200</name>
</gene>
<dbReference type="InterPro" id="IPR023267">
    <property type="entry name" value="RCMT"/>
</dbReference>
<keyword evidence="3" id="KW-0949">S-adenosyl-L-methionine</keyword>
<dbReference type="GO" id="GO:0009383">
    <property type="term" value="F:rRNA (cytosine-C5-)-methyltransferase activity"/>
    <property type="evidence" value="ECO:0007669"/>
    <property type="project" value="TreeGrafter"/>
</dbReference>
<evidence type="ECO:0000256" key="1">
    <source>
        <dbReference type="ARBA" id="ARBA00022603"/>
    </source>
</evidence>
<dbReference type="GO" id="GO:0005829">
    <property type="term" value="C:cytosol"/>
    <property type="evidence" value="ECO:0007669"/>
    <property type="project" value="TreeGrafter"/>
</dbReference>
<dbReference type="InterPro" id="IPR001678">
    <property type="entry name" value="MeTrfase_RsmB-F_NOP2_dom"/>
</dbReference>
<evidence type="ECO:0000256" key="2">
    <source>
        <dbReference type="ARBA" id="ARBA00022679"/>
    </source>
</evidence>
<evidence type="ECO:0000256" key="4">
    <source>
        <dbReference type="ARBA" id="ARBA00022884"/>
    </source>
</evidence>
<dbReference type="GO" id="GO:0003723">
    <property type="term" value="F:RNA binding"/>
    <property type="evidence" value="ECO:0007669"/>
    <property type="project" value="UniProtKB-KW"/>
</dbReference>
<sequence>MAPEEAECFARGEAWKLPEEVVARMVIGAWLLEDYVPGEMLDSLAGRYRIAVPAAAFPGLPPGERLLRIVRGLRAAWQPGDQGELTLSELLPGWAVERLRPLPGYEAYLETLASRPWLWLRCQTSGVERVRRELEAAGLTVRSHPRVARALAVTGGTVNLYTLELYRQGLIEVQDLASQAIALAAAPRRGQRWFDACAGAGGKTLALAELMERTGTVVAGDIRAYKLEDLRKRARRAGFPNIMTRPWDGKKISGRQAANFDGVLVDAPCSCSGVWRRNPDGRWSTSAADVDAMFPIQREVLHNAAPAVRPGGVLIYATCSIFPSENEAVAADFLAAHPEFTPEAFAHPLTGAPVASGMLAIDGGEDNSDSMFVARFRRR</sequence>
<keyword evidence="4" id="KW-0694">RNA-binding</keyword>
<proteinExistence type="predicted"/>
<dbReference type="Gene3D" id="3.40.50.150">
    <property type="entry name" value="Vaccinia Virus protein VP39"/>
    <property type="match status" value="1"/>
</dbReference>
<dbReference type="PROSITE" id="PS51686">
    <property type="entry name" value="SAM_MT_RSMB_NOP"/>
    <property type="match status" value="1"/>
</dbReference>
<dbReference type="Pfam" id="PF01189">
    <property type="entry name" value="Methyltr_RsmB-F"/>
    <property type="match status" value="1"/>
</dbReference>
<dbReference type="EMBL" id="VSSQ01022748">
    <property type="protein sequence ID" value="MPM69256.1"/>
    <property type="molecule type" value="Genomic_DNA"/>
</dbReference>
<evidence type="ECO:0000313" key="6">
    <source>
        <dbReference type="EMBL" id="MPM69256.1"/>
    </source>
</evidence>
<name>A0A645BUX9_9ZZZZ</name>
<dbReference type="PANTHER" id="PTHR22807:SF61">
    <property type="entry name" value="NOL1_NOP2_SUN FAMILY PROTEIN _ ANTITERMINATION NUSB DOMAIN-CONTAINING PROTEIN"/>
    <property type="match status" value="1"/>
</dbReference>
<accession>A0A645BUX9</accession>
<dbReference type="GO" id="GO:0070475">
    <property type="term" value="P:rRNA base methylation"/>
    <property type="evidence" value="ECO:0007669"/>
    <property type="project" value="TreeGrafter"/>
</dbReference>
<protein>
    <submittedName>
        <fullName evidence="6">Ribosomal RNA small subunit methyltransferase B</fullName>
        <ecNumber evidence="6">2.1.1.176</ecNumber>
    </submittedName>
</protein>
<dbReference type="CDD" id="cd02440">
    <property type="entry name" value="AdoMet_MTases"/>
    <property type="match status" value="1"/>
</dbReference>
<dbReference type="SUPFAM" id="SSF53335">
    <property type="entry name" value="S-adenosyl-L-methionine-dependent methyltransferases"/>
    <property type="match status" value="1"/>
</dbReference>
<reference evidence="6" key="1">
    <citation type="submission" date="2019-08" db="EMBL/GenBank/DDBJ databases">
        <authorList>
            <person name="Kucharzyk K."/>
            <person name="Murdoch R.W."/>
            <person name="Higgins S."/>
            <person name="Loffler F."/>
        </authorList>
    </citation>
    <scope>NUCLEOTIDE SEQUENCE</scope>
</reference>
<dbReference type="AlphaFoldDB" id="A0A645BUX9"/>
<feature type="domain" description="SAM-dependent MTase RsmB/NOP-type" evidence="5">
    <location>
        <begin position="106"/>
        <end position="379"/>
    </location>
</feature>
<dbReference type="PANTHER" id="PTHR22807">
    <property type="entry name" value="NOP2 YEAST -RELATED NOL1/NOP2/FMU SUN DOMAIN-CONTAINING"/>
    <property type="match status" value="1"/>
</dbReference>
<keyword evidence="1 6" id="KW-0489">Methyltransferase</keyword>
<evidence type="ECO:0000256" key="3">
    <source>
        <dbReference type="ARBA" id="ARBA00022691"/>
    </source>
</evidence>
<organism evidence="6">
    <name type="scientific">bioreactor metagenome</name>
    <dbReference type="NCBI Taxonomy" id="1076179"/>
    <lineage>
        <taxon>unclassified sequences</taxon>
        <taxon>metagenomes</taxon>
        <taxon>ecological metagenomes</taxon>
    </lineage>
</organism>
<keyword evidence="2 6" id="KW-0808">Transferase</keyword>